<evidence type="ECO:0008006" key="3">
    <source>
        <dbReference type="Google" id="ProtNLM"/>
    </source>
</evidence>
<sequence length="167" mass="18117">MITEIRKNMNLFVDGIGFAGKVEEINPPKLAVKMEEFRAGGMDAPVEIDMGMEKLEMDFTIPSMDRALMVLFGLAPGSEVGVVIKGAIEDNSGTILAEEHVGTGRIKTIEPGSMKAGEKPSIKISMALKFYGLSIDGVELVYVDVENMVRRIGGNDRLEEIRSAIGL</sequence>
<dbReference type="EMBL" id="FXBB01000042">
    <property type="protein sequence ID" value="SMG47720.1"/>
    <property type="molecule type" value="Genomic_DNA"/>
</dbReference>
<dbReference type="OrthoDB" id="3078668at2"/>
<proteinExistence type="predicted"/>
<dbReference type="Pfam" id="PF04985">
    <property type="entry name" value="Phage_tube"/>
    <property type="match status" value="1"/>
</dbReference>
<dbReference type="AlphaFoldDB" id="A0A1X7L1Y0"/>
<gene>
    <name evidence="1" type="ORF">SAMN06275492_14225</name>
</gene>
<dbReference type="RefSeq" id="WP_085545517.1">
    <property type="nucleotide sequence ID" value="NZ_FXBB01000042.1"/>
</dbReference>
<keyword evidence="2" id="KW-1185">Reference proteome</keyword>
<protein>
    <recommendedName>
        <fullName evidence="3">Phage major tail tube protein</fullName>
    </recommendedName>
</protein>
<evidence type="ECO:0000313" key="1">
    <source>
        <dbReference type="EMBL" id="SMG47720.1"/>
    </source>
</evidence>
<name>A0A1X7L1Y0_9BACT</name>
<accession>A0A1X7L1Y0</accession>
<dbReference type="InterPro" id="IPR006498">
    <property type="entry name" value="Tail_tube"/>
</dbReference>
<dbReference type="Proteomes" id="UP000193355">
    <property type="component" value="Unassembled WGS sequence"/>
</dbReference>
<dbReference type="NCBIfam" id="TIGR01611">
    <property type="entry name" value="tail_tube"/>
    <property type="match status" value="1"/>
</dbReference>
<reference evidence="2" key="1">
    <citation type="submission" date="2017-04" db="EMBL/GenBank/DDBJ databases">
        <authorList>
            <person name="Varghese N."/>
            <person name="Submissions S."/>
        </authorList>
    </citation>
    <scope>NUCLEOTIDE SEQUENCE [LARGE SCALE GENOMIC DNA]</scope>
    <source>
        <strain evidence="2">USBA 82</strain>
    </source>
</reference>
<dbReference type="STRING" id="561720.SAMN06275492_14225"/>
<organism evidence="1 2">
    <name type="scientific">Dethiosulfovibrio salsuginis</name>
    <dbReference type="NCBI Taxonomy" id="561720"/>
    <lineage>
        <taxon>Bacteria</taxon>
        <taxon>Thermotogati</taxon>
        <taxon>Synergistota</taxon>
        <taxon>Synergistia</taxon>
        <taxon>Synergistales</taxon>
        <taxon>Dethiosulfovibrionaceae</taxon>
        <taxon>Dethiosulfovibrio</taxon>
    </lineage>
</organism>
<evidence type="ECO:0000313" key="2">
    <source>
        <dbReference type="Proteomes" id="UP000193355"/>
    </source>
</evidence>